<dbReference type="PROSITE" id="PS50889">
    <property type="entry name" value="S4"/>
    <property type="match status" value="1"/>
</dbReference>
<dbReference type="Gene3D" id="3.10.290.10">
    <property type="entry name" value="RNA-binding S4 domain"/>
    <property type="match status" value="1"/>
</dbReference>
<organism evidence="8">
    <name type="scientific">Peronospora tabacina</name>
    <dbReference type="NCBI Taxonomy" id="230439"/>
    <lineage>
        <taxon>Eukaryota</taxon>
        <taxon>Sar</taxon>
        <taxon>Stramenopiles</taxon>
        <taxon>Oomycota</taxon>
        <taxon>Peronosporomycetes</taxon>
        <taxon>Peronosporales</taxon>
        <taxon>Peronosporaceae</taxon>
        <taxon>Peronospora</taxon>
    </lineage>
</organism>
<dbReference type="InterPro" id="IPR022801">
    <property type="entry name" value="Ribosomal_uS4"/>
</dbReference>
<evidence type="ECO:0000256" key="6">
    <source>
        <dbReference type="PROSITE-ProRule" id="PRU00182"/>
    </source>
</evidence>
<dbReference type="InterPro" id="IPR002942">
    <property type="entry name" value="S4_RNA-bd"/>
</dbReference>
<sequence>MNKLKPRNKICFQNNRNIHKNLNLLKLKSKKWNLFKKRLRYRKEIKPEKRKKFFQRRLFEKQQFKNFYGCIHEYQIKNIFQKLSKKANQINIFQKFIILLESRLDINLVRLKLVKTVFKAKQLINHRKVKVNNKIISKPNFLLKKGDIINFIKKKRKCKKKIKT</sequence>
<dbReference type="PANTHER" id="PTHR11831:SF4">
    <property type="entry name" value="SMALL RIBOSOMAL SUBUNIT PROTEIN US4M"/>
    <property type="match status" value="1"/>
</dbReference>
<dbReference type="CDD" id="cd00165">
    <property type="entry name" value="S4"/>
    <property type="match status" value="1"/>
</dbReference>
<keyword evidence="4 8" id="KW-0689">Ribosomal protein</keyword>
<dbReference type="GO" id="GO:0042274">
    <property type="term" value="P:ribosomal small subunit biogenesis"/>
    <property type="evidence" value="ECO:0007669"/>
    <property type="project" value="TreeGrafter"/>
</dbReference>
<geneLocation type="mitochondrion" evidence="8"/>
<evidence type="ECO:0000256" key="3">
    <source>
        <dbReference type="ARBA" id="ARBA00022884"/>
    </source>
</evidence>
<keyword evidence="5" id="KW-0687">Ribonucleoprotein</keyword>
<evidence type="ECO:0000256" key="1">
    <source>
        <dbReference type="ARBA" id="ARBA00007465"/>
    </source>
</evidence>
<proteinExistence type="inferred from homology"/>
<protein>
    <submittedName>
        <fullName evidence="8">Ribosomal protein S4</fullName>
    </submittedName>
</protein>
<dbReference type="PROSITE" id="PS00632">
    <property type="entry name" value="RIBOSOMAL_S4"/>
    <property type="match status" value="1"/>
</dbReference>
<dbReference type="SUPFAM" id="SSF55174">
    <property type="entry name" value="Alpha-L RNA-binding motif"/>
    <property type="match status" value="1"/>
</dbReference>
<dbReference type="GeneID" id="26130687"/>
<keyword evidence="8" id="KW-0496">Mitochondrion</keyword>
<dbReference type="AlphaFoldDB" id="A0A0P0HXU1"/>
<dbReference type="InterPro" id="IPR018079">
    <property type="entry name" value="Ribosomal_uS4_CS"/>
</dbReference>
<evidence type="ECO:0000256" key="2">
    <source>
        <dbReference type="ARBA" id="ARBA00022730"/>
    </source>
</evidence>
<dbReference type="EMBL" id="KT893456">
    <property type="protein sequence ID" value="ALJ78488.1"/>
    <property type="molecule type" value="Genomic_DNA"/>
</dbReference>
<dbReference type="EMBL" id="KT893455">
    <property type="protein sequence ID" value="ALJ78441.1"/>
    <property type="molecule type" value="Genomic_DNA"/>
</dbReference>
<dbReference type="InterPro" id="IPR036986">
    <property type="entry name" value="S4_RNA-bd_sf"/>
</dbReference>
<comment type="similarity">
    <text evidence="1">Belongs to the universal ribosomal protein uS4 family.</text>
</comment>
<name>A0A0P0HXU1_9STRA</name>
<evidence type="ECO:0000256" key="4">
    <source>
        <dbReference type="ARBA" id="ARBA00022980"/>
    </source>
</evidence>
<dbReference type="Pfam" id="PF01479">
    <property type="entry name" value="S4"/>
    <property type="match status" value="1"/>
</dbReference>
<keyword evidence="3 6" id="KW-0694">RNA-binding</keyword>
<keyword evidence="2 6" id="KW-0699">rRNA-binding</keyword>
<dbReference type="GO" id="GO:0019843">
    <property type="term" value="F:rRNA binding"/>
    <property type="evidence" value="ECO:0007669"/>
    <property type="project" value="UniProtKB-KW"/>
</dbReference>
<dbReference type="PANTHER" id="PTHR11831">
    <property type="entry name" value="30S 40S RIBOSOMAL PROTEIN"/>
    <property type="match status" value="1"/>
</dbReference>
<evidence type="ECO:0000256" key="5">
    <source>
        <dbReference type="ARBA" id="ARBA00023274"/>
    </source>
</evidence>
<dbReference type="RefSeq" id="YP_009178814.1">
    <property type="nucleotide sequence ID" value="NC_028331.1"/>
</dbReference>
<reference evidence="8" key="1">
    <citation type="journal article" date="2015" name="Mol. Plant Microbe Interact.">
        <title>Genome Sequence and Architecture of the Tobacco Downy Mildew Pathogen Peronospora tabacina.</title>
        <authorList>
            <person name="Derevnina L."/>
            <person name="Reyes-Chin Wo S."/>
            <person name="Martin F."/>
            <person name="Wood K."/>
            <person name="Froenicke L."/>
            <person name="Spring O."/>
            <person name="Michelmore R.W."/>
        </authorList>
    </citation>
    <scope>NUCLEOTIDE SEQUENCE</scope>
    <source>
        <strain evidence="8">968-J2</strain>
        <strain evidence="9">968-S-26</strain>
    </source>
</reference>
<dbReference type="GO" id="GO:0003735">
    <property type="term" value="F:structural constituent of ribosome"/>
    <property type="evidence" value="ECO:0007669"/>
    <property type="project" value="TreeGrafter"/>
</dbReference>
<dbReference type="SMART" id="SM00363">
    <property type="entry name" value="S4"/>
    <property type="match status" value="1"/>
</dbReference>
<evidence type="ECO:0000313" key="8">
    <source>
        <dbReference type="EMBL" id="ALJ78441.1"/>
    </source>
</evidence>
<evidence type="ECO:0000313" key="9">
    <source>
        <dbReference type="EMBL" id="ALJ78488.1"/>
    </source>
</evidence>
<accession>A0A0P0HXU1</accession>
<feature type="domain" description="RNA-binding S4" evidence="7">
    <location>
        <begin position="102"/>
        <end position="164"/>
    </location>
</feature>
<gene>
    <name evidence="8" type="primary">rps4</name>
</gene>
<dbReference type="GO" id="GO:0015935">
    <property type="term" value="C:small ribosomal subunit"/>
    <property type="evidence" value="ECO:0007669"/>
    <property type="project" value="TreeGrafter"/>
</dbReference>
<evidence type="ECO:0000259" key="7">
    <source>
        <dbReference type="SMART" id="SM00363"/>
    </source>
</evidence>